<gene>
    <name evidence="2" type="ORF">NA8A_18297</name>
</gene>
<dbReference type="EMBL" id="AMSI01000014">
    <property type="protein sequence ID" value="EKF40869.1"/>
    <property type="molecule type" value="Genomic_DNA"/>
</dbReference>
<name>K2NSU1_9HYPH</name>
<dbReference type="RefSeq" id="WP_009451862.1">
    <property type="nucleotide sequence ID" value="NZ_AMSI01000014.1"/>
</dbReference>
<protein>
    <submittedName>
        <fullName evidence="2">Uncharacterized protein</fullName>
    </submittedName>
</protein>
<accession>K2NSU1</accession>
<keyword evidence="3" id="KW-1185">Reference proteome</keyword>
<comment type="caution">
    <text evidence="2">The sequence shown here is derived from an EMBL/GenBank/DDBJ whole genome shotgun (WGS) entry which is preliminary data.</text>
</comment>
<dbReference type="OrthoDB" id="8372074at2"/>
<proteinExistence type="predicted"/>
<reference evidence="2 3" key="1">
    <citation type="journal article" date="2012" name="J. Bacteriol.">
        <title>Genome Sequence of Nitratireductor indicus Type Strain C115.</title>
        <authorList>
            <person name="Lai Q."/>
            <person name="Li G."/>
            <person name="Yu Z."/>
            <person name="Shao Z."/>
        </authorList>
    </citation>
    <scope>NUCLEOTIDE SEQUENCE [LARGE SCALE GENOMIC DNA]</scope>
    <source>
        <strain evidence="2 3">C115</strain>
    </source>
</reference>
<dbReference type="Proteomes" id="UP000007374">
    <property type="component" value="Unassembled WGS sequence"/>
</dbReference>
<feature type="compositionally biased region" description="Low complexity" evidence="1">
    <location>
        <begin position="159"/>
        <end position="175"/>
    </location>
</feature>
<evidence type="ECO:0000313" key="2">
    <source>
        <dbReference type="EMBL" id="EKF40869.1"/>
    </source>
</evidence>
<dbReference type="STRING" id="721133.SAMN05216176_102633"/>
<sequence>MSKSDTPPFRMIVEKGPRLAPATSGDAERLDTWRAGSQVNVTFVRDGSRPMERKWWAILGLVVDRCNVPWSAKEQASEAVKLSLGIVHYGKTVNGNFMQWPKSLTELSDPELDEAVRDMMYLLHRMTGVDPETLKKEAKVEDEHSSPAESPADEGSDTAASSPSSVAANPSSAQAETSEAGSDNMGETKKEPASADAGEWLKTFAKAIIGAIGPDETVVVNQSKGLFVEGLTDAVRAKARSVTNYARACCRGEIELADCRETIAGVVGCDEKELAS</sequence>
<feature type="compositionally biased region" description="Basic and acidic residues" evidence="1">
    <location>
        <begin position="135"/>
        <end position="146"/>
    </location>
</feature>
<organism evidence="2 3">
    <name type="scientific">Nitratireductor indicus C115</name>
    <dbReference type="NCBI Taxonomy" id="1231190"/>
    <lineage>
        <taxon>Bacteria</taxon>
        <taxon>Pseudomonadati</taxon>
        <taxon>Pseudomonadota</taxon>
        <taxon>Alphaproteobacteria</taxon>
        <taxon>Hyphomicrobiales</taxon>
        <taxon>Phyllobacteriaceae</taxon>
        <taxon>Nitratireductor</taxon>
    </lineage>
</organism>
<evidence type="ECO:0000313" key="3">
    <source>
        <dbReference type="Proteomes" id="UP000007374"/>
    </source>
</evidence>
<feature type="region of interest" description="Disordered" evidence="1">
    <location>
        <begin position="135"/>
        <end position="195"/>
    </location>
</feature>
<dbReference type="PATRIC" id="fig|1231190.3.peg.3779"/>
<dbReference type="AlphaFoldDB" id="K2NSU1"/>
<evidence type="ECO:0000256" key="1">
    <source>
        <dbReference type="SAM" id="MobiDB-lite"/>
    </source>
</evidence>